<dbReference type="AlphaFoldDB" id="A0A1X7VUD1"/>
<dbReference type="PANTHER" id="PTHR15893:SF0">
    <property type="entry name" value="LARGE RIBOSOMAL SUBUNIT PROTEIN BL27M"/>
    <property type="match status" value="1"/>
</dbReference>
<dbReference type="Gene3D" id="2.40.50.100">
    <property type="match status" value="1"/>
</dbReference>
<dbReference type="OrthoDB" id="1867012at2759"/>
<dbReference type="InterPro" id="IPR001684">
    <property type="entry name" value="Ribosomal_bL27"/>
</dbReference>
<gene>
    <name evidence="4" type="primary">100637904</name>
</gene>
<dbReference type="KEGG" id="aqu:100637904"/>
<dbReference type="PRINTS" id="PR00063">
    <property type="entry name" value="RIBOSOMALL27"/>
</dbReference>
<reference evidence="4" key="2">
    <citation type="submission" date="2017-05" db="UniProtKB">
        <authorList>
            <consortium name="EnsemblMetazoa"/>
        </authorList>
    </citation>
    <scope>IDENTIFICATION</scope>
</reference>
<dbReference type="EnsemblMetazoa" id="XM_003382752.2">
    <property type="protein sequence ID" value="XP_003382800.1"/>
    <property type="gene ID" value="LOC100637904"/>
</dbReference>
<evidence type="ECO:0000313" key="4">
    <source>
        <dbReference type="EnsemblMetazoa" id="Aqu2.1.43470_001"/>
    </source>
</evidence>
<dbReference type="EnsemblMetazoa" id="Aqu2.1.43470_001">
    <property type="protein sequence ID" value="Aqu2.1.43470_001"/>
    <property type="gene ID" value="Aqu2.1.43470"/>
</dbReference>
<evidence type="ECO:0000313" key="5">
    <source>
        <dbReference type="Proteomes" id="UP000007879"/>
    </source>
</evidence>
<dbReference type="Pfam" id="PF01016">
    <property type="entry name" value="Ribosomal_L27"/>
    <property type="match status" value="1"/>
</dbReference>
<organism evidence="4">
    <name type="scientific">Amphimedon queenslandica</name>
    <name type="common">Sponge</name>
    <dbReference type="NCBI Taxonomy" id="400682"/>
    <lineage>
        <taxon>Eukaryota</taxon>
        <taxon>Metazoa</taxon>
        <taxon>Porifera</taxon>
        <taxon>Demospongiae</taxon>
        <taxon>Heteroscleromorpha</taxon>
        <taxon>Haplosclerida</taxon>
        <taxon>Niphatidae</taxon>
        <taxon>Amphimedon</taxon>
    </lineage>
</organism>
<keyword evidence="2" id="KW-0689">Ribosomal protein</keyword>
<evidence type="ECO:0000256" key="3">
    <source>
        <dbReference type="ARBA" id="ARBA00023274"/>
    </source>
</evidence>
<sequence>MAALLAGCRSYFVPFGGLSSLLPLSSVRWASKKGSGSSGNKKNNTIGRRLGLKCGNGQKVYPGCILVKQRGTPYHPGSNVGLGRDHTLFALEKGVVQFTREPFNPGKIRAWRGKMRPYRRLINIIPEPHEPSIVFKKFNT</sequence>
<protein>
    <recommendedName>
        <fullName evidence="6">39S ribosomal protein L27, mitochondrial</fullName>
    </recommendedName>
</protein>
<proteinExistence type="inferred from homology"/>
<keyword evidence="5" id="KW-1185">Reference proteome</keyword>
<reference evidence="5" key="1">
    <citation type="journal article" date="2010" name="Nature">
        <title>The Amphimedon queenslandica genome and the evolution of animal complexity.</title>
        <authorList>
            <person name="Srivastava M."/>
            <person name="Simakov O."/>
            <person name="Chapman J."/>
            <person name="Fahey B."/>
            <person name="Gauthier M.E."/>
            <person name="Mitros T."/>
            <person name="Richards G.S."/>
            <person name="Conaco C."/>
            <person name="Dacre M."/>
            <person name="Hellsten U."/>
            <person name="Larroux C."/>
            <person name="Putnam N.H."/>
            <person name="Stanke M."/>
            <person name="Adamska M."/>
            <person name="Darling A."/>
            <person name="Degnan S.M."/>
            <person name="Oakley T.H."/>
            <person name="Plachetzki D.C."/>
            <person name="Zhai Y."/>
            <person name="Adamski M."/>
            <person name="Calcino A."/>
            <person name="Cummins S.F."/>
            <person name="Goodstein D.M."/>
            <person name="Harris C."/>
            <person name="Jackson D.J."/>
            <person name="Leys S.P."/>
            <person name="Shu S."/>
            <person name="Woodcroft B.J."/>
            <person name="Vervoort M."/>
            <person name="Kosik K.S."/>
            <person name="Manning G."/>
            <person name="Degnan B.M."/>
            <person name="Rokhsar D.S."/>
        </authorList>
    </citation>
    <scope>NUCLEOTIDE SEQUENCE [LARGE SCALE GENOMIC DNA]</scope>
</reference>
<keyword evidence="3" id="KW-0687">Ribonucleoprotein</keyword>
<comment type="similarity">
    <text evidence="1">Belongs to the bacterial ribosomal protein bL27 family.</text>
</comment>
<dbReference type="PANTHER" id="PTHR15893">
    <property type="entry name" value="RIBOSOMAL PROTEIN L27"/>
    <property type="match status" value="1"/>
</dbReference>
<dbReference type="eggNOG" id="KOG4600">
    <property type="taxonomic scope" value="Eukaryota"/>
</dbReference>
<dbReference type="GO" id="GO:0005762">
    <property type="term" value="C:mitochondrial large ribosomal subunit"/>
    <property type="evidence" value="ECO:0007669"/>
    <property type="project" value="TreeGrafter"/>
</dbReference>
<dbReference type="InParanoid" id="A0A1X7VUD1"/>
<dbReference type="GO" id="GO:0003735">
    <property type="term" value="F:structural constituent of ribosome"/>
    <property type="evidence" value="ECO:0007669"/>
    <property type="project" value="InterPro"/>
</dbReference>
<name>A0A1X7VUD1_AMPQE</name>
<dbReference type="Proteomes" id="UP000007879">
    <property type="component" value="Unassembled WGS sequence"/>
</dbReference>
<dbReference type="OMA" id="PMGNDEY"/>
<dbReference type="STRING" id="400682.A0A1X7VUD1"/>
<evidence type="ECO:0000256" key="2">
    <source>
        <dbReference type="ARBA" id="ARBA00022980"/>
    </source>
</evidence>
<dbReference type="SUPFAM" id="SSF110324">
    <property type="entry name" value="Ribosomal L27 protein-like"/>
    <property type="match status" value="1"/>
</dbReference>
<dbReference type="GO" id="GO:0006412">
    <property type="term" value="P:translation"/>
    <property type="evidence" value="ECO:0007669"/>
    <property type="project" value="InterPro"/>
</dbReference>
<evidence type="ECO:0008006" key="6">
    <source>
        <dbReference type="Google" id="ProtNLM"/>
    </source>
</evidence>
<accession>A0A1X7VUD1</accession>
<evidence type="ECO:0000256" key="1">
    <source>
        <dbReference type="ARBA" id="ARBA00010797"/>
    </source>
</evidence>